<dbReference type="GeneID" id="36324971"/>
<dbReference type="Pfam" id="PF25304">
    <property type="entry name" value="WHD_eIF2D"/>
    <property type="match status" value="1"/>
</dbReference>
<dbReference type="GO" id="GO:0003743">
    <property type="term" value="F:translation initiation factor activity"/>
    <property type="evidence" value="ECO:0007669"/>
    <property type="project" value="InterPro"/>
</dbReference>
<proteinExistence type="predicted"/>
<dbReference type="OrthoDB" id="199771at2759"/>
<dbReference type="GO" id="GO:0001731">
    <property type="term" value="P:formation of translation preinitiation complex"/>
    <property type="evidence" value="ECO:0007669"/>
    <property type="project" value="InterPro"/>
</dbReference>
<dbReference type="EMBL" id="KZ110612">
    <property type="protein sequence ID" value="OSX56702.1"/>
    <property type="molecule type" value="Genomic_DNA"/>
</dbReference>
<dbReference type="FunFam" id="3.30.780.10:FF:000008">
    <property type="entry name" value="eukaryotic translation initiation factor 2D"/>
    <property type="match status" value="1"/>
</dbReference>
<gene>
    <name evidence="4" type="ORF">POSPLADRAFT_1050597</name>
</gene>
<dbReference type="SUPFAM" id="SSF55159">
    <property type="entry name" value="eIF1-like"/>
    <property type="match status" value="1"/>
</dbReference>
<evidence type="ECO:0000313" key="4">
    <source>
        <dbReference type="EMBL" id="OSX56702.1"/>
    </source>
</evidence>
<dbReference type="AlphaFoldDB" id="A0A1X6MKI4"/>
<name>A0A1X6MKI4_9APHY</name>
<feature type="compositionally biased region" description="Polar residues" evidence="2">
    <location>
        <begin position="98"/>
        <end position="132"/>
    </location>
</feature>
<evidence type="ECO:0000313" key="5">
    <source>
        <dbReference type="Proteomes" id="UP000194127"/>
    </source>
</evidence>
<dbReference type="InterPro" id="IPR039759">
    <property type="entry name" value="eIF2D_SUI1"/>
</dbReference>
<dbReference type="CDD" id="cd11608">
    <property type="entry name" value="eIF2D_C"/>
    <property type="match status" value="1"/>
</dbReference>
<keyword evidence="5" id="KW-1185">Reference proteome</keyword>
<organism evidence="4 5">
    <name type="scientific">Postia placenta MAD-698-R-SB12</name>
    <dbReference type="NCBI Taxonomy" id="670580"/>
    <lineage>
        <taxon>Eukaryota</taxon>
        <taxon>Fungi</taxon>
        <taxon>Dikarya</taxon>
        <taxon>Basidiomycota</taxon>
        <taxon>Agaricomycotina</taxon>
        <taxon>Agaricomycetes</taxon>
        <taxon>Polyporales</taxon>
        <taxon>Adustoporiaceae</taxon>
        <taxon>Rhodonia</taxon>
    </lineage>
</organism>
<dbReference type="InterPro" id="IPR039757">
    <property type="entry name" value="EIF2D"/>
</dbReference>
<evidence type="ECO:0000256" key="1">
    <source>
        <dbReference type="SAM" id="Coils"/>
    </source>
</evidence>
<dbReference type="InterPro" id="IPR001950">
    <property type="entry name" value="SUI1"/>
</dbReference>
<dbReference type="Pfam" id="PF01253">
    <property type="entry name" value="SUI1"/>
    <property type="match status" value="1"/>
</dbReference>
<evidence type="ECO:0000256" key="2">
    <source>
        <dbReference type="SAM" id="MobiDB-lite"/>
    </source>
</evidence>
<dbReference type="InterPro" id="IPR036974">
    <property type="entry name" value="PUA_sf"/>
</dbReference>
<dbReference type="InterPro" id="IPR036877">
    <property type="entry name" value="SUI1_dom_sf"/>
</dbReference>
<accession>A0A1X6MKI4</accession>
<dbReference type="GO" id="GO:0003723">
    <property type="term" value="F:RNA binding"/>
    <property type="evidence" value="ECO:0007669"/>
    <property type="project" value="InterPro"/>
</dbReference>
<dbReference type="PANTHER" id="PTHR12217">
    <property type="entry name" value="EUKARYOTIC TRANSLATION INITIATION FACTOR 2D"/>
    <property type="match status" value="1"/>
</dbReference>
<dbReference type="PANTHER" id="PTHR12217:SF4">
    <property type="entry name" value="EUKARYOTIC TRANSLATION INITIATION FACTOR 2D"/>
    <property type="match status" value="1"/>
</dbReference>
<protein>
    <recommendedName>
        <fullName evidence="3">SUI1 domain-containing protein</fullName>
    </recommendedName>
</protein>
<dbReference type="InterPro" id="IPR057429">
    <property type="entry name" value="WH_eIF2D"/>
</dbReference>
<dbReference type="STRING" id="670580.A0A1X6MKI4"/>
<feature type="coiled-coil region" evidence="1">
    <location>
        <begin position="240"/>
        <end position="269"/>
    </location>
</feature>
<reference evidence="4 5" key="1">
    <citation type="submission" date="2017-04" db="EMBL/GenBank/DDBJ databases">
        <title>Genome Sequence of the Model Brown-Rot Fungus Postia placenta SB12.</title>
        <authorList>
            <consortium name="DOE Joint Genome Institute"/>
            <person name="Gaskell J."/>
            <person name="Kersten P."/>
            <person name="Larrondo L.F."/>
            <person name="Canessa P."/>
            <person name="Martinez D."/>
            <person name="Hibbett D."/>
            <person name="Schmoll M."/>
            <person name="Kubicek C.P."/>
            <person name="Martinez A.T."/>
            <person name="Yadav J."/>
            <person name="Master E."/>
            <person name="Magnuson J.K."/>
            <person name="James T."/>
            <person name="Yaver D."/>
            <person name="Berka R."/>
            <person name="Labutti K."/>
            <person name="Lipzen A."/>
            <person name="Aerts A."/>
            <person name="Barry K."/>
            <person name="Henrissat B."/>
            <person name="Blanchette R."/>
            <person name="Grigoriev I."/>
            <person name="Cullen D."/>
        </authorList>
    </citation>
    <scope>NUCLEOTIDE SEQUENCE [LARGE SCALE GENOMIC DNA]</scope>
    <source>
        <strain evidence="4 5">MAD-698-R-SB12</strain>
    </source>
</reference>
<dbReference type="InterPro" id="IPR058886">
    <property type="entry name" value="SWIB_eIF2D"/>
</dbReference>
<dbReference type="Gene3D" id="2.30.130.10">
    <property type="entry name" value="PUA domain"/>
    <property type="match status" value="1"/>
</dbReference>
<dbReference type="Pfam" id="PF26291">
    <property type="entry name" value="SWIB_eIF2D"/>
    <property type="match status" value="1"/>
</dbReference>
<sequence length="469" mass="51037">MIPGVIQHTLGLSETQLVAVTQYHSGGKLGFPVAVGRMAVSGETLQAADERDVKGKAVYVLHTWKDALWDMGASRAESVPEPRDPRSDAEDAQDANGDGTSVSPSDAQNGAQSQSAGDATVSAQETQKNTAAALTPEDTSQHLRTALLQALSTTLRSSPPSTFPMPASTFWSAYVLPARPIEAAGADVKQSTFKSVKVFLKAAAKEGLIKLKDTKGGDVVVTGVFPQHPAVEEHRPVRTVQDVDAKAQKAEARERREREEEERRRGELHITELWKPIGSTLGWFASTGKDTSNLYTIADLKAAFDAYVAEKNLVNAQERQFVNVGEDAALAHAVARKNEEVEFMRREEVLARLREHMQSWYEIQVEGKDAVRKKGQLKPIQVAVKIRQGRKACTLVTGFEAYFLGAEDLADELRKLCASATSVSSVPGKPNEAEVMVQGKQIKAVADLLVAKGVPKKWIESADMTEKKK</sequence>
<evidence type="ECO:0000259" key="3">
    <source>
        <dbReference type="PROSITE" id="PS50296"/>
    </source>
</evidence>
<keyword evidence="1" id="KW-0175">Coiled coil</keyword>
<dbReference type="InterPro" id="IPR048248">
    <property type="entry name" value="PUA_eIF2d-like"/>
</dbReference>
<feature type="domain" description="SUI1" evidence="3">
    <location>
        <begin position="380"/>
        <end position="453"/>
    </location>
</feature>
<dbReference type="Gene3D" id="3.30.780.10">
    <property type="entry name" value="SUI1-like domain"/>
    <property type="match status" value="1"/>
</dbReference>
<dbReference type="RefSeq" id="XP_024333496.1">
    <property type="nucleotide sequence ID" value="XM_024480021.1"/>
</dbReference>
<dbReference type="PROSITE" id="PS50296">
    <property type="entry name" value="SUI1"/>
    <property type="match status" value="1"/>
</dbReference>
<dbReference type="Proteomes" id="UP000194127">
    <property type="component" value="Unassembled WGS sequence"/>
</dbReference>
<feature type="region of interest" description="Disordered" evidence="2">
    <location>
        <begin position="75"/>
        <end position="140"/>
    </location>
</feature>
<dbReference type="Pfam" id="PF26292">
    <property type="entry name" value="PUA_elF2D"/>
    <property type="match status" value="1"/>
</dbReference>
<feature type="compositionally biased region" description="Basic and acidic residues" evidence="2">
    <location>
        <begin position="78"/>
        <end position="89"/>
    </location>
</feature>